<dbReference type="AlphaFoldDB" id="A0A662ZFV9"/>
<proteinExistence type="predicted"/>
<keyword evidence="3" id="KW-1185">Reference proteome</keyword>
<accession>A0A662ZFV9</accession>
<feature type="signal peptide" evidence="1">
    <location>
        <begin position="1"/>
        <end position="26"/>
    </location>
</feature>
<gene>
    <name evidence="2" type="ORF">SAMN02910344_00409</name>
</gene>
<evidence type="ECO:0000313" key="3">
    <source>
        <dbReference type="Proteomes" id="UP000243745"/>
    </source>
</evidence>
<organism evidence="2 3">
    <name type="scientific">Ruminobacter amylophilus</name>
    <dbReference type="NCBI Taxonomy" id="867"/>
    <lineage>
        <taxon>Bacteria</taxon>
        <taxon>Pseudomonadati</taxon>
        <taxon>Pseudomonadota</taxon>
        <taxon>Gammaproteobacteria</taxon>
        <taxon>Aeromonadales</taxon>
        <taxon>Succinivibrionaceae</taxon>
        <taxon>Ruminobacter</taxon>
    </lineage>
</organism>
<name>A0A662ZFV9_9GAMM</name>
<feature type="chain" id="PRO_5025024112" evidence="1">
    <location>
        <begin position="27"/>
        <end position="135"/>
    </location>
</feature>
<protein>
    <submittedName>
        <fullName evidence="2">Uncharacterized protein</fullName>
    </submittedName>
</protein>
<evidence type="ECO:0000256" key="1">
    <source>
        <dbReference type="SAM" id="SignalP"/>
    </source>
</evidence>
<reference evidence="2 3" key="1">
    <citation type="submission" date="2016-10" db="EMBL/GenBank/DDBJ databases">
        <authorList>
            <person name="Varghese N."/>
            <person name="Submissions S."/>
        </authorList>
    </citation>
    <scope>NUCLEOTIDE SEQUENCE [LARGE SCALE GENOMIC DNA]</scope>
    <source>
        <strain evidence="2 3">DSM 1361</strain>
    </source>
</reference>
<dbReference type="EMBL" id="FOXF01000004">
    <property type="protein sequence ID" value="SFP08376.1"/>
    <property type="molecule type" value="Genomic_DNA"/>
</dbReference>
<evidence type="ECO:0000313" key="2">
    <source>
        <dbReference type="EMBL" id="SFP08376.1"/>
    </source>
</evidence>
<sequence>MKYRKFFMISLLTAVPFLLWSASALAQWNVIYENDGNVTYMDDDSLRIVEILDFGRTRQLTMTNIQEILSANSCSEPSTLYVRSRPVYHYICRDSIQVFLADGSAGPLQFGGICTEKKDCDAMENFVKEYLKKPD</sequence>
<dbReference type="Proteomes" id="UP000243745">
    <property type="component" value="Unassembled WGS sequence"/>
</dbReference>
<keyword evidence="1" id="KW-0732">Signal</keyword>